<evidence type="ECO:0000313" key="2">
    <source>
        <dbReference type="EMBL" id="CAL8076237.1"/>
    </source>
</evidence>
<keyword evidence="3" id="KW-1185">Reference proteome</keyword>
<comment type="caution">
    <text evidence="2">The sequence shown here is derived from an EMBL/GenBank/DDBJ whole genome shotgun (WGS) entry which is preliminary data.</text>
</comment>
<evidence type="ECO:0000313" key="3">
    <source>
        <dbReference type="Proteomes" id="UP001642540"/>
    </source>
</evidence>
<reference evidence="2 3" key="1">
    <citation type="submission" date="2024-08" db="EMBL/GenBank/DDBJ databases">
        <authorList>
            <person name="Cucini C."/>
            <person name="Frati F."/>
        </authorList>
    </citation>
    <scope>NUCLEOTIDE SEQUENCE [LARGE SCALE GENOMIC DNA]</scope>
</reference>
<sequence>MRIKIFFKIRTCFGIKHRKWKSNSNQNIKAHVQTCISLCEFQKFTPFYWDSEAECVRVSESGRKAKKCAVFAVHISLIVGMLYETLSNVETHKNAYQFTTLVRIFYLVAFGAGAIYQDEVWSDSHGFSSLLNGIMQNFKKLGAGNLEYYYVMKTLTGLKIAMLATIPSVLTWFLVFPETPRFHHLQRELPVYGDKGCRNNVASMGFLLLCQSWLYNHLYLGMLISSLNSKIQGSLNGMSKELLQVWNETSDKRMRKEERKIIGTMKEIRIRFGTSNFYVRNTCLVIGGFQIENIVN</sequence>
<protein>
    <submittedName>
        <fullName evidence="2">Uncharacterized protein</fullName>
    </submittedName>
</protein>
<organism evidence="2 3">
    <name type="scientific">Orchesella dallaii</name>
    <dbReference type="NCBI Taxonomy" id="48710"/>
    <lineage>
        <taxon>Eukaryota</taxon>
        <taxon>Metazoa</taxon>
        <taxon>Ecdysozoa</taxon>
        <taxon>Arthropoda</taxon>
        <taxon>Hexapoda</taxon>
        <taxon>Collembola</taxon>
        <taxon>Entomobryomorpha</taxon>
        <taxon>Entomobryoidea</taxon>
        <taxon>Orchesellidae</taxon>
        <taxon>Orchesellinae</taxon>
        <taxon>Orchesella</taxon>
    </lineage>
</organism>
<gene>
    <name evidence="2" type="ORF">ODALV1_LOCUS3404</name>
</gene>
<proteinExistence type="predicted"/>
<accession>A0ABP1PUR8</accession>
<keyword evidence="1" id="KW-0472">Membrane</keyword>
<feature type="transmembrane region" description="Helical" evidence="1">
    <location>
        <begin position="95"/>
        <end position="116"/>
    </location>
</feature>
<dbReference type="EMBL" id="CAXLJM020000011">
    <property type="protein sequence ID" value="CAL8076237.1"/>
    <property type="molecule type" value="Genomic_DNA"/>
</dbReference>
<dbReference type="Proteomes" id="UP001642540">
    <property type="component" value="Unassembled WGS sequence"/>
</dbReference>
<evidence type="ECO:0000256" key="1">
    <source>
        <dbReference type="SAM" id="Phobius"/>
    </source>
</evidence>
<keyword evidence="1" id="KW-1133">Transmembrane helix</keyword>
<keyword evidence="1" id="KW-0812">Transmembrane</keyword>
<feature type="transmembrane region" description="Helical" evidence="1">
    <location>
        <begin position="156"/>
        <end position="175"/>
    </location>
</feature>
<name>A0ABP1PUR8_9HEXA</name>